<accession>A0A369KEZ7</accession>
<sequence length="620" mass="65900">MSLSSGQAAVYAKYGEIPRFFPDFSNLVILNQSVSSLRNTQYKVQTSPIFGLALGEPFDYNATFTAHIDTVLCSAGATLTSLRFKYSTGASVNGGSDDQKVAATTILKPEYITKISGYAGDDSINALTVTTSTRNITCGSSTEGTKFGFQVPDDSRVVGFFGTSNSDGITSLGVKYARRPTNHGKRATGTVTPLPQQLLVSSEPGVAESWATADQSKVDSAKAAVQQDLSPVWDNIAENGDDAWALALTPTTGEQFFISFADNGAAVWVYPGNLTKSTDPCSLGGTRDAIHTEFGSYSPTGRFGSTQQHIVEGITGGSGILSTGVALLRWYNVYVKAIKQAASITDAALGAEAQGIELTNIVAEETGAEITVDVVAAAASFPIGAVALGVISVVSIIAEIFYREFTLSINVYNFDSSNNWTVTSEYGNNEIIPGGSFQPTKLRETRYAVPGPFNTTVTTISKVADYVTYTFVNDIKEGDGLYVGLNAESSSGQGFGFGYRLHAFEDNQIAVTDQVQDLKKYINDDQHWHKDHYRSITHNSLPVAVTTPKLGSADGNHWSLDVYIGSLDKNPPSGNCPTSPKPPAAAWGQCGGIGWTGPTACTSGYKCSVANVYYSQCIPA</sequence>
<keyword evidence="1" id="KW-0732">Signal</keyword>
<dbReference type="InterPro" id="IPR036404">
    <property type="entry name" value="Jacalin-like_lectin_dom_sf"/>
</dbReference>
<dbReference type="PROSITE" id="PS00562">
    <property type="entry name" value="CBM1_1"/>
    <property type="match status" value="1"/>
</dbReference>
<reference evidence="4" key="1">
    <citation type="submission" date="2018-04" db="EMBL/GenBank/DDBJ databases">
        <title>Whole genome sequencing of Hypsizygus marmoreus.</title>
        <authorList>
            <person name="Choi I.-G."/>
            <person name="Min B."/>
            <person name="Kim J.-G."/>
            <person name="Kim S."/>
            <person name="Oh Y.-L."/>
            <person name="Kong W.-S."/>
            <person name="Park H."/>
            <person name="Jeong J."/>
            <person name="Song E.-S."/>
        </authorList>
    </citation>
    <scope>NUCLEOTIDE SEQUENCE [LARGE SCALE GENOMIC DNA]</scope>
    <source>
        <strain evidence="4">51987-8</strain>
    </source>
</reference>
<dbReference type="AlphaFoldDB" id="A0A369KEZ7"/>
<dbReference type="STRING" id="39966.A0A369KEZ7"/>
<dbReference type="SMART" id="SM00236">
    <property type="entry name" value="fCBD"/>
    <property type="match status" value="1"/>
</dbReference>
<evidence type="ECO:0000313" key="4">
    <source>
        <dbReference type="EMBL" id="RDB30353.1"/>
    </source>
</evidence>
<proteinExistence type="predicted"/>
<dbReference type="PANTHER" id="PTHR47293:SF15">
    <property type="entry name" value="JACALIN-RELATED LECTIN 19"/>
    <property type="match status" value="1"/>
</dbReference>
<dbReference type="Proteomes" id="UP000076154">
    <property type="component" value="Unassembled WGS sequence"/>
</dbReference>
<dbReference type="InParanoid" id="A0A369KEZ7"/>
<dbReference type="SMART" id="SM00915">
    <property type="entry name" value="Jacalin"/>
    <property type="match status" value="1"/>
</dbReference>
<keyword evidence="5" id="KW-1185">Reference proteome</keyword>
<feature type="domain" description="CBM1" evidence="2">
    <location>
        <begin position="582"/>
        <end position="618"/>
    </location>
</feature>
<protein>
    <recommendedName>
        <fullName evidence="6">CBM1 domain-containing protein</fullName>
    </recommendedName>
</protein>
<dbReference type="OrthoDB" id="1062969at2759"/>
<dbReference type="PANTHER" id="PTHR47293">
    <property type="entry name" value="JACALIN-RELATED LECTIN 3"/>
    <property type="match status" value="1"/>
</dbReference>
<dbReference type="InterPro" id="IPR035971">
    <property type="entry name" value="CBD_sf"/>
</dbReference>
<dbReference type="Pfam" id="PF01419">
    <property type="entry name" value="Jacalin"/>
    <property type="match status" value="1"/>
</dbReference>
<dbReference type="SUPFAM" id="SSF51101">
    <property type="entry name" value="Mannose-binding lectins"/>
    <property type="match status" value="1"/>
</dbReference>
<dbReference type="SUPFAM" id="SSF57180">
    <property type="entry name" value="Cellulose-binding domain"/>
    <property type="match status" value="1"/>
</dbReference>
<dbReference type="Gene3D" id="2.100.10.30">
    <property type="entry name" value="Jacalin-like lectin domain"/>
    <property type="match status" value="1"/>
</dbReference>
<dbReference type="GO" id="GO:0030248">
    <property type="term" value="F:cellulose binding"/>
    <property type="evidence" value="ECO:0007669"/>
    <property type="project" value="InterPro"/>
</dbReference>
<feature type="domain" description="Jacalin-type lectin" evidence="3">
    <location>
        <begin position="44"/>
        <end position="178"/>
    </location>
</feature>
<dbReference type="Pfam" id="PF00734">
    <property type="entry name" value="CBM_1"/>
    <property type="match status" value="1"/>
</dbReference>
<dbReference type="InterPro" id="IPR000254">
    <property type="entry name" value="CBD"/>
</dbReference>
<evidence type="ECO:0000259" key="2">
    <source>
        <dbReference type="PROSITE" id="PS51164"/>
    </source>
</evidence>
<organism evidence="4 5">
    <name type="scientific">Hypsizygus marmoreus</name>
    <name type="common">White beech mushroom</name>
    <name type="synonym">Agaricus marmoreus</name>
    <dbReference type="NCBI Taxonomy" id="39966"/>
    <lineage>
        <taxon>Eukaryota</taxon>
        <taxon>Fungi</taxon>
        <taxon>Dikarya</taxon>
        <taxon>Basidiomycota</taxon>
        <taxon>Agaricomycotina</taxon>
        <taxon>Agaricomycetes</taxon>
        <taxon>Agaricomycetidae</taxon>
        <taxon>Agaricales</taxon>
        <taxon>Tricholomatineae</taxon>
        <taxon>Lyophyllaceae</taxon>
        <taxon>Hypsizygus</taxon>
    </lineage>
</organism>
<dbReference type="EMBL" id="LUEZ02000005">
    <property type="protein sequence ID" value="RDB30353.1"/>
    <property type="molecule type" value="Genomic_DNA"/>
</dbReference>
<dbReference type="PROSITE" id="PS51164">
    <property type="entry name" value="CBM1_2"/>
    <property type="match status" value="1"/>
</dbReference>
<evidence type="ECO:0000256" key="1">
    <source>
        <dbReference type="ARBA" id="ARBA00022729"/>
    </source>
</evidence>
<evidence type="ECO:0008006" key="6">
    <source>
        <dbReference type="Google" id="ProtNLM"/>
    </source>
</evidence>
<dbReference type="PROSITE" id="PS51752">
    <property type="entry name" value="JACALIN_LECTIN"/>
    <property type="match status" value="1"/>
</dbReference>
<name>A0A369KEZ7_HYPMA</name>
<evidence type="ECO:0000313" key="5">
    <source>
        <dbReference type="Proteomes" id="UP000076154"/>
    </source>
</evidence>
<dbReference type="InterPro" id="IPR001229">
    <property type="entry name" value="Jacalin-like_lectin_dom"/>
</dbReference>
<dbReference type="GO" id="GO:0005975">
    <property type="term" value="P:carbohydrate metabolic process"/>
    <property type="evidence" value="ECO:0007669"/>
    <property type="project" value="InterPro"/>
</dbReference>
<comment type="caution">
    <text evidence="4">The sequence shown here is derived from an EMBL/GenBank/DDBJ whole genome shotgun (WGS) entry which is preliminary data.</text>
</comment>
<dbReference type="GO" id="GO:0005576">
    <property type="term" value="C:extracellular region"/>
    <property type="evidence" value="ECO:0007669"/>
    <property type="project" value="InterPro"/>
</dbReference>
<evidence type="ECO:0000259" key="3">
    <source>
        <dbReference type="PROSITE" id="PS51752"/>
    </source>
</evidence>
<gene>
    <name evidence="4" type="ORF">Hypma_007192</name>
</gene>